<dbReference type="PROSITE" id="PS51257">
    <property type="entry name" value="PROKAR_LIPOPROTEIN"/>
    <property type="match status" value="1"/>
</dbReference>
<feature type="region of interest" description="Disordered" evidence="1">
    <location>
        <begin position="37"/>
        <end position="125"/>
    </location>
</feature>
<accession>A0AB39MAV9</accession>
<feature type="compositionally biased region" description="Low complexity" evidence="1">
    <location>
        <begin position="67"/>
        <end position="78"/>
    </location>
</feature>
<dbReference type="AlphaFoldDB" id="A0AB39MAV9"/>
<feature type="domain" description="DUF4232" evidence="3">
    <location>
        <begin position="122"/>
        <end position="249"/>
    </location>
</feature>
<feature type="chain" id="PRO_5044241569" evidence="2">
    <location>
        <begin position="28"/>
        <end position="259"/>
    </location>
</feature>
<feature type="signal peptide" evidence="2">
    <location>
        <begin position="1"/>
        <end position="27"/>
    </location>
</feature>
<dbReference type="InterPro" id="IPR025326">
    <property type="entry name" value="DUF4232"/>
</dbReference>
<evidence type="ECO:0000256" key="1">
    <source>
        <dbReference type="SAM" id="MobiDB-lite"/>
    </source>
</evidence>
<feature type="compositionally biased region" description="Gly residues" evidence="1">
    <location>
        <begin position="79"/>
        <end position="105"/>
    </location>
</feature>
<evidence type="ECO:0000256" key="2">
    <source>
        <dbReference type="SAM" id="SignalP"/>
    </source>
</evidence>
<evidence type="ECO:0000313" key="4">
    <source>
        <dbReference type="EMBL" id="XDQ03407.1"/>
    </source>
</evidence>
<dbReference type="RefSeq" id="WP_369189311.1">
    <property type="nucleotide sequence ID" value="NZ_CP163431.1"/>
</dbReference>
<sequence>MSAFTARPRTRLFAAATVALAALSLTACNDKLGVQDEGAAQTSTTAPTSTQAPEKTGGTGKTGGSTAGNSTSGNSSTGGDNGSGGTTGSNGGKSNGGKTSGGSGSNSGTNSGSNTSASSVPCSGANTKVTAQSVSRPINHMLLTVTNTGTKTCDLYYYPALNFDDAQSVPPVMKESQPQAVTTLTPGQSGYAAVALAGGDNGTGTNGHTAKSLAVYFFDRNNNSISPAATPALPAKGVYVDDSLRVTYWLSSAQDALTY</sequence>
<feature type="compositionally biased region" description="Low complexity" evidence="1">
    <location>
        <begin position="39"/>
        <end position="56"/>
    </location>
</feature>
<evidence type="ECO:0000259" key="3">
    <source>
        <dbReference type="Pfam" id="PF14016"/>
    </source>
</evidence>
<organism evidence="4">
    <name type="scientific">Streptomyces sp. R08</name>
    <dbReference type="NCBI Taxonomy" id="3238624"/>
    <lineage>
        <taxon>Bacteria</taxon>
        <taxon>Bacillati</taxon>
        <taxon>Actinomycetota</taxon>
        <taxon>Actinomycetes</taxon>
        <taxon>Kitasatosporales</taxon>
        <taxon>Streptomycetaceae</taxon>
        <taxon>Streptomyces</taxon>
    </lineage>
</organism>
<name>A0AB39MAV9_9ACTN</name>
<reference evidence="4" key="1">
    <citation type="submission" date="2024-07" db="EMBL/GenBank/DDBJ databases">
        <authorList>
            <person name="Yu S.T."/>
        </authorList>
    </citation>
    <scope>NUCLEOTIDE SEQUENCE</scope>
    <source>
        <strain evidence="4">R08</strain>
    </source>
</reference>
<protein>
    <submittedName>
        <fullName evidence="4">DUF4232 domain-containing protein</fullName>
    </submittedName>
</protein>
<proteinExistence type="predicted"/>
<feature type="compositionally biased region" description="Low complexity" evidence="1">
    <location>
        <begin position="106"/>
        <end position="119"/>
    </location>
</feature>
<dbReference type="Pfam" id="PF14016">
    <property type="entry name" value="DUF4232"/>
    <property type="match status" value="1"/>
</dbReference>
<feature type="compositionally biased region" description="Gly residues" evidence="1">
    <location>
        <begin position="57"/>
        <end position="66"/>
    </location>
</feature>
<keyword evidence="2" id="KW-0732">Signal</keyword>
<gene>
    <name evidence="4" type="ORF">AB5J58_26070</name>
</gene>
<dbReference type="EMBL" id="CP163431">
    <property type="protein sequence ID" value="XDQ03407.1"/>
    <property type="molecule type" value="Genomic_DNA"/>
</dbReference>